<evidence type="ECO:0000313" key="2">
    <source>
        <dbReference type="EMBL" id="MFC1417772.1"/>
    </source>
</evidence>
<dbReference type="Proteomes" id="UP001592531">
    <property type="component" value="Unassembled WGS sequence"/>
</dbReference>
<gene>
    <name evidence="2" type="ORF">ACEZDE_14110</name>
</gene>
<reference evidence="2 3" key="1">
    <citation type="submission" date="2024-09" db="EMBL/GenBank/DDBJ databases">
        <authorList>
            <person name="Lee S.D."/>
        </authorList>
    </citation>
    <scope>NUCLEOTIDE SEQUENCE [LARGE SCALE GENOMIC DNA]</scope>
    <source>
        <strain evidence="2 3">N8-3</strain>
    </source>
</reference>
<name>A0ABV6VWA5_9ACTN</name>
<proteinExistence type="predicted"/>
<evidence type="ECO:0000313" key="3">
    <source>
        <dbReference type="Proteomes" id="UP001592531"/>
    </source>
</evidence>
<keyword evidence="1" id="KW-0175">Coiled coil</keyword>
<evidence type="ECO:0000256" key="1">
    <source>
        <dbReference type="SAM" id="Coils"/>
    </source>
</evidence>
<comment type="caution">
    <text evidence="2">The sequence shown here is derived from an EMBL/GenBank/DDBJ whole genome shotgun (WGS) entry which is preliminary data.</text>
</comment>
<dbReference type="EMBL" id="JBHFAB010000009">
    <property type="protein sequence ID" value="MFC1417772.1"/>
    <property type="molecule type" value="Genomic_DNA"/>
</dbReference>
<accession>A0ABV6VWA5</accession>
<protein>
    <submittedName>
        <fullName evidence="2">Uncharacterized protein</fullName>
    </submittedName>
</protein>
<sequence length="246" mass="27626">MGIVGWLLVVLVPCAVFAGWRYIAYPGGWAYAFGSAYAQDRRVLGSARRTVWGLKLRARRELTAAKGGASGARARYGRRVRAAELELEAVRNPGPGEVLDGMGVLILHQHVLRAGAEEFPLARLRIRADHSRRRSHLYLTRPDGRVRQEVLPGDQYDEETVRTFVVAVKNAVAAENKAQRQRQARIAKAEAALERARTDTAAHEEADRRLAEVVERHRANPELDAARRRLEQARESWQDLTGSRPR</sequence>
<keyword evidence="3" id="KW-1185">Reference proteome</keyword>
<feature type="coiled-coil region" evidence="1">
    <location>
        <begin position="179"/>
        <end position="206"/>
    </location>
</feature>
<dbReference type="RefSeq" id="WP_380536172.1">
    <property type="nucleotide sequence ID" value="NZ_JBHFAB010000009.1"/>
</dbReference>
<organism evidence="2 3">
    <name type="scientific">Streptacidiphilus cavernicola</name>
    <dbReference type="NCBI Taxonomy" id="3342716"/>
    <lineage>
        <taxon>Bacteria</taxon>
        <taxon>Bacillati</taxon>
        <taxon>Actinomycetota</taxon>
        <taxon>Actinomycetes</taxon>
        <taxon>Kitasatosporales</taxon>
        <taxon>Streptomycetaceae</taxon>
        <taxon>Streptacidiphilus</taxon>
    </lineage>
</organism>